<dbReference type="InParanoid" id="A0NGQ2"/>
<dbReference type="AlphaFoldDB" id="A0NGQ2"/>
<dbReference type="VEuPathDB" id="VectorBase:AGAP011904"/>
<reference evidence="1" key="4">
    <citation type="journal article" date="2007" name="Genome Biol.">
        <title>Update of the Anopheles gambiae PEST genome assembly.</title>
        <authorList>
            <person name="Sharakhova M.V."/>
            <person name="Hammond M.P."/>
            <person name="Lobo N.F."/>
            <person name="Krzywinski J."/>
            <person name="Unger M.F."/>
            <person name="Hillenmeyer M.E."/>
            <person name="Bruggner R.V."/>
            <person name="Birney E."/>
            <person name="Collins F.H."/>
        </authorList>
    </citation>
    <scope>NUCLEOTIDE SEQUENCE</scope>
    <source>
        <strain evidence="1">PEST</strain>
    </source>
</reference>
<dbReference type="EMBL" id="AAAB01008986">
    <property type="protein sequence ID" value="EAU75848.1"/>
    <property type="molecule type" value="Genomic_DNA"/>
</dbReference>
<organism evidence="1">
    <name type="scientific">Anopheles gambiae</name>
    <name type="common">African malaria mosquito</name>
    <dbReference type="NCBI Taxonomy" id="7165"/>
    <lineage>
        <taxon>Eukaryota</taxon>
        <taxon>Metazoa</taxon>
        <taxon>Ecdysozoa</taxon>
        <taxon>Arthropoda</taxon>
        <taxon>Hexapoda</taxon>
        <taxon>Insecta</taxon>
        <taxon>Pterygota</taxon>
        <taxon>Neoptera</taxon>
        <taxon>Endopterygota</taxon>
        <taxon>Diptera</taxon>
        <taxon>Nematocera</taxon>
        <taxon>Culicoidea</taxon>
        <taxon>Culicidae</taxon>
        <taxon>Anophelinae</taxon>
        <taxon>Anopheles</taxon>
    </lineage>
</organism>
<dbReference type="InterPro" id="IPR011989">
    <property type="entry name" value="ARM-like"/>
</dbReference>
<dbReference type="STRING" id="7165.A0NGQ2"/>
<accession>A0NGQ2</accession>
<reference evidence="1" key="2">
    <citation type="submission" date="2002-03" db="EMBL/GenBank/DDBJ databases">
        <authorList>
            <consortium name="The Anopheles Genome Sequencing Consortium"/>
        </authorList>
    </citation>
    <scope>NUCLEOTIDE SEQUENCE</scope>
    <source>
        <strain evidence="1">PEST</strain>
    </source>
</reference>
<sequence>MDETYLKNLETAAHIIMAPPNSITNQQRQESEHIFTTFRRTKTPYALCQAILEKSSVDLVLFEAADVLKKAVVGEW</sequence>
<protein>
    <submittedName>
        <fullName evidence="1">AGAP011903-PA</fullName>
    </submittedName>
</protein>
<feature type="non-terminal residue" evidence="1">
    <location>
        <position position="76"/>
    </location>
</feature>
<proteinExistence type="predicted"/>
<comment type="caution">
    <text evidence="1">The sequence shown here is derived from an EMBL/GenBank/DDBJ whole genome shotgun (WGS) entry which is preliminary data.</text>
</comment>
<reference evidence="1" key="3">
    <citation type="journal article" date="2004" name="Trends Parasitol.">
        <title>The Anopheles gambiae genome: an update.</title>
        <authorList>
            <person name="Mongin E."/>
            <person name="Louis C."/>
            <person name="Holt R.A."/>
            <person name="Birney E."/>
            <person name="Collins F.H."/>
        </authorList>
    </citation>
    <scope>NUCLEOTIDE SEQUENCE</scope>
    <source>
        <strain evidence="1">PEST</strain>
    </source>
</reference>
<reference evidence="1" key="5">
    <citation type="submission" date="2011-05" db="EMBL/GenBank/DDBJ databases">
        <authorList>
            <consortium name="VectorBase"/>
        </authorList>
    </citation>
    <scope>NUCLEOTIDE SEQUENCE</scope>
    <source>
        <strain evidence="1">PEST</strain>
    </source>
</reference>
<dbReference type="Gene3D" id="1.25.10.10">
    <property type="entry name" value="Leucine-rich Repeat Variant"/>
    <property type="match status" value="1"/>
</dbReference>
<gene>
    <name evidence="1" type="ORF">AgaP_AGAP011903</name>
</gene>
<reference evidence="1" key="1">
    <citation type="journal article" date="2002" name="Science">
        <title>The genome sequence of the malaria mosquito Anopheles gambiae.</title>
        <authorList>
            <person name="Holt R.A."/>
            <person name="Subramanian G.M."/>
            <person name="Halpern A."/>
            <person name="Sutton G.G."/>
            <person name="Charlab R."/>
            <person name="Nusskern D.R."/>
            <person name="Wincker P."/>
            <person name="Clark A.G."/>
            <person name="Ribeiro J.M."/>
            <person name="Wides R."/>
            <person name="Salzberg S.L."/>
            <person name="Loftus B."/>
            <person name="Yandell M."/>
            <person name="Majoros W.H."/>
            <person name="Rusch D.B."/>
            <person name="Lai Z."/>
            <person name="Kraft C.L."/>
            <person name="Abril J.F."/>
            <person name="Anthouard V."/>
            <person name="Arensburger P."/>
            <person name="Atkinson P.W."/>
            <person name="Baden H."/>
            <person name="de Berardinis V."/>
            <person name="Baldwin D."/>
            <person name="Benes V."/>
            <person name="Biedler J."/>
            <person name="Blass C."/>
            <person name="Bolanos R."/>
            <person name="Boscus D."/>
            <person name="Barnstead M."/>
            <person name="Cai S."/>
            <person name="Center A."/>
            <person name="Chaturverdi K."/>
            <person name="Christophides G.K."/>
            <person name="Chrystal M.A."/>
            <person name="Clamp M."/>
            <person name="Cravchik A."/>
            <person name="Curwen V."/>
            <person name="Dana A."/>
            <person name="Delcher A."/>
            <person name="Dew I."/>
            <person name="Evans C.A."/>
            <person name="Flanigan M."/>
            <person name="Grundschober-Freimoser A."/>
            <person name="Friedli L."/>
            <person name="Gu Z."/>
            <person name="Guan P."/>
            <person name="Guigo R."/>
            <person name="Hillenmeyer M.E."/>
            <person name="Hladun S.L."/>
            <person name="Hogan J.R."/>
            <person name="Hong Y.S."/>
            <person name="Hoover J."/>
            <person name="Jaillon O."/>
            <person name="Ke Z."/>
            <person name="Kodira C."/>
            <person name="Kokoza E."/>
            <person name="Koutsos A."/>
            <person name="Letunic I."/>
            <person name="Levitsky A."/>
            <person name="Liang Y."/>
            <person name="Lin J.J."/>
            <person name="Lobo N.F."/>
            <person name="Lopez J.R."/>
            <person name="Malek J.A."/>
            <person name="McIntosh T.C."/>
            <person name="Meister S."/>
            <person name="Miller J."/>
            <person name="Mobarry C."/>
            <person name="Mongin E."/>
            <person name="Murphy S.D."/>
            <person name="O'Brochta D.A."/>
            <person name="Pfannkoch C."/>
            <person name="Qi R."/>
            <person name="Regier M.A."/>
            <person name="Remington K."/>
            <person name="Shao H."/>
            <person name="Sharakhova M.V."/>
            <person name="Sitter C.D."/>
            <person name="Shetty J."/>
            <person name="Smith T.J."/>
            <person name="Strong R."/>
            <person name="Sun J."/>
            <person name="Thomasova D."/>
            <person name="Ton L.Q."/>
            <person name="Topalis P."/>
            <person name="Tu Z."/>
            <person name="Unger M.F."/>
            <person name="Walenz B."/>
            <person name="Wang A."/>
            <person name="Wang J."/>
            <person name="Wang M."/>
            <person name="Wang X."/>
            <person name="Woodford K.J."/>
            <person name="Wortman J.R."/>
            <person name="Wu M."/>
            <person name="Yao A."/>
            <person name="Zdobnov E.M."/>
            <person name="Zhang H."/>
            <person name="Zhao Q."/>
            <person name="Zhao S."/>
            <person name="Zhu S.C."/>
            <person name="Zhimulev I."/>
            <person name="Coluzzi M."/>
            <person name="della Torre A."/>
            <person name="Roth C.W."/>
            <person name="Louis C."/>
            <person name="Kalush F."/>
            <person name="Mural R.J."/>
            <person name="Myers E.W."/>
            <person name="Adams M.D."/>
            <person name="Smith H.O."/>
            <person name="Broder S."/>
            <person name="Gardner M.J."/>
            <person name="Fraser C.M."/>
            <person name="Birney E."/>
            <person name="Bork P."/>
            <person name="Brey P.T."/>
            <person name="Venter J.C."/>
            <person name="Weissenbach J."/>
            <person name="Kafatos F.C."/>
            <person name="Collins F.H."/>
            <person name="Hoffman S.L."/>
        </authorList>
    </citation>
    <scope>NUCLEOTIDE SEQUENCE [LARGE SCALE GENOMIC DNA]</scope>
    <source>
        <strain evidence="1">PEST</strain>
    </source>
</reference>
<evidence type="ECO:0000313" key="1">
    <source>
        <dbReference type="EMBL" id="EAU75848.1"/>
    </source>
</evidence>
<name>A0NGQ2_ANOGA</name>
<dbReference type="VEuPathDB" id="VectorBase:AGAMI1_009330"/>